<dbReference type="STRING" id="1344416.A0A138ZW60"/>
<gene>
    <name evidence="2" type="ORF">M427DRAFT_40013</name>
</gene>
<keyword evidence="3" id="KW-1185">Reference proteome</keyword>
<sequence>MQVMMNMKVKRLLAQCQLHRIAVTGRTSGVVTHSGAGGGAVTGQKRKKGTDDEGVGLRARCSRK</sequence>
<accession>A0A138ZW60</accession>
<evidence type="ECO:0000256" key="1">
    <source>
        <dbReference type="SAM" id="MobiDB-lite"/>
    </source>
</evidence>
<dbReference type="AlphaFoldDB" id="A0A138ZW60"/>
<proteinExistence type="predicted"/>
<name>A0A138ZW60_GONPJ</name>
<organism evidence="2 3">
    <name type="scientific">Gonapodya prolifera (strain JEL478)</name>
    <name type="common">Monoblepharis prolifera</name>
    <dbReference type="NCBI Taxonomy" id="1344416"/>
    <lineage>
        <taxon>Eukaryota</taxon>
        <taxon>Fungi</taxon>
        <taxon>Fungi incertae sedis</taxon>
        <taxon>Chytridiomycota</taxon>
        <taxon>Chytridiomycota incertae sedis</taxon>
        <taxon>Monoblepharidomycetes</taxon>
        <taxon>Monoblepharidales</taxon>
        <taxon>Gonapodyaceae</taxon>
        <taxon>Gonapodya</taxon>
    </lineage>
</organism>
<evidence type="ECO:0000313" key="3">
    <source>
        <dbReference type="Proteomes" id="UP000070544"/>
    </source>
</evidence>
<protein>
    <submittedName>
        <fullName evidence="2">Uncharacterized protein</fullName>
    </submittedName>
</protein>
<dbReference type="Proteomes" id="UP000070544">
    <property type="component" value="Unassembled WGS sequence"/>
</dbReference>
<dbReference type="EMBL" id="KQ966037">
    <property type="protein sequence ID" value="KXS08768.1"/>
    <property type="molecule type" value="Genomic_DNA"/>
</dbReference>
<evidence type="ECO:0000313" key="2">
    <source>
        <dbReference type="EMBL" id="KXS08768.1"/>
    </source>
</evidence>
<feature type="region of interest" description="Disordered" evidence="1">
    <location>
        <begin position="29"/>
        <end position="64"/>
    </location>
</feature>
<reference evidence="2 3" key="1">
    <citation type="journal article" date="2015" name="Genome Biol. Evol.">
        <title>Phylogenomic analyses indicate that early fungi evolved digesting cell walls of algal ancestors of land plants.</title>
        <authorList>
            <person name="Chang Y."/>
            <person name="Wang S."/>
            <person name="Sekimoto S."/>
            <person name="Aerts A.L."/>
            <person name="Choi C."/>
            <person name="Clum A."/>
            <person name="LaButti K.M."/>
            <person name="Lindquist E.A."/>
            <person name="Yee Ngan C."/>
            <person name="Ohm R.A."/>
            <person name="Salamov A.A."/>
            <person name="Grigoriev I.V."/>
            <person name="Spatafora J.W."/>
            <person name="Berbee M.L."/>
        </authorList>
    </citation>
    <scope>NUCLEOTIDE SEQUENCE [LARGE SCALE GENOMIC DNA]</scope>
    <source>
        <strain evidence="2 3">JEL478</strain>
    </source>
</reference>